<reference evidence="2" key="1">
    <citation type="journal article" date="2016" name="Front. Microbiol.">
        <title>Molecular Keys to the Janthinobacterium and Duganella spp. Interaction with the Plant Pathogen Fusarium graminearum.</title>
        <authorList>
            <person name="Haack F.S."/>
            <person name="Poehlein A."/>
            <person name="Kroger C."/>
            <person name="Voigt C.A."/>
            <person name="Piepenbring M."/>
            <person name="Bode H.B."/>
            <person name="Daniel R."/>
            <person name="Schafer W."/>
            <person name="Streit W.R."/>
        </authorList>
    </citation>
    <scope>NUCLEOTIDE SEQUENCE [LARGE SCALE GENOMIC DNA]</scope>
    <source>
        <strain evidence="2">T54</strain>
    </source>
</reference>
<dbReference type="RefSeq" id="WP_070247180.1">
    <property type="nucleotide sequence ID" value="NZ_LROM01000065.1"/>
</dbReference>
<keyword evidence="2" id="KW-1185">Reference proteome</keyword>
<dbReference type="PATRIC" id="fig|762836.4.peg.1530"/>
<proteinExistence type="predicted"/>
<dbReference type="AlphaFoldDB" id="A0A1E7X120"/>
<comment type="caution">
    <text evidence="1">The sequence shown here is derived from an EMBL/GenBank/DDBJ whole genome shotgun (WGS) entry which is preliminary data.</text>
</comment>
<organism evidence="1 2">
    <name type="scientific">Duganella phyllosphaerae</name>
    <dbReference type="NCBI Taxonomy" id="762836"/>
    <lineage>
        <taxon>Bacteria</taxon>
        <taxon>Pseudomonadati</taxon>
        <taxon>Pseudomonadota</taxon>
        <taxon>Betaproteobacteria</taxon>
        <taxon>Burkholderiales</taxon>
        <taxon>Oxalobacteraceae</taxon>
        <taxon>Telluria group</taxon>
        <taxon>Duganella</taxon>
    </lineage>
</organism>
<dbReference type="OrthoDB" id="8564513at2"/>
<dbReference type="EMBL" id="LROM01000065">
    <property type="protein sequence ID" value="OFA05982.1"/>
    <property type="molecule type" value="Genomic_DNA"/>
</dbReference>
<evidence type="ECO:0000313" key="1">
    <source>
        <dbReference type="EMBL" id="OFA05982.1"/>
    </source>
</evidence>
<evidence type="ECO:0008006" key="3">
    <source>
        <dbReference type="Google" id="ProtNLM"/>
    </source>
</evidence>
<protein>
    <recommendedName>
        <fullName evidence="3">Prolin-rich transmembrane protein</fullName>
    </recommendedName>
</protein>
<accession>A0A1E7X120</accession>
<name>A0A1E7X120_9BURK</name>
<dbReference type="Proteomes" id="UP000175989">
    <property type="component" value="Unassembled WGS sequence"/>
</dbReference>
<evidence type="ECO:0000313" key="2">
    <source>
        <dbReference type="Proteomes" id="UP000175989"/>
    </source>
</evidence>
<gene>
    <name evidence="1" type="ORF">DUPY_14640</name>
</gene>
<sequence length="185" mass="19167">MKPYQVAMGLALAGAAALVLFGDRTPGGEIVEPVVRRGAPSPSSAAAPSARAQAGAKPEVAIARLVPRAQLVGETGDATFGAGEGVFLGQNWNPPAPLPTAAERAAANAPPPPAVAPPVPFNYFGKAVQDGAWEVYLARGDKTYIARNQSVIEGAWRIDRIAPPLLTVTYLPLNQVQQINIGAID</sequence>